<evidence type="ECO:0000256" key="15">
    <source>
        <dbReference type="ARBA" id="ARBA00048883"/>
    </source>
</evidence>
<dbReference type="EC" id="3.6.4.6" evidence="3 17"/>
<evidence type="ECO:0000256" key="17">
    <source>
        <dbReference type="RuleBase" id="RU367045"/>
    </source>
</evidence>
<evidence type="ECO:0000256" key="1">
    <source>
        <dbReference type="ARBA" id="ARBA00004496"/>
    </source>
</evidence>
<evidence type="ECO:0000313" key="21">
    <source>
        <dbReference type="Ensembl" id="ENSOTSP00005102349.2"/>
    </source>
</evidence>
<dbReference type="PANTHER" id="PTHR23078:SF3">
    <property type="entry name" value="VESICLE-FUSING ATPASE"/>
    <property type="match status" value="1"/>
</dbReference>
<reference evidence="21" key="1">
    <citation type="submission" date="2025-08" db="UniProtKB">
        <authorList>
            <consortium name="Ensembl"/>
        </authorList>
    </citation>
    <scope>IDENTIFICATION</scope>
</reference>
<gene>
    <name evidence="21" type="primary">LOC112224157</name>
</gene>
<dbReference type="FunFam" id="3.40.50.300:FF:000187">
    <property type="entry name" value="Vesicular-fusion ATPase SEC18"/>
    <property type="match status" value="1"/>
</dbReference>
<keyword evidence="22" id="KW-1185">Reference proteome</keyword>
<keyword evidence="17" id="KW-0931">ER-Golgi transport</keyword>
<evidence type="ECO:0000256" key="6">
    <source>
        <dbReference type="ARBA" id="ARBA00022490"/>
    </source>
</evidence>
<dbReference type="Proteomes" id="UP000694402">
    <property type="component" value="Unassembled WGS sequence"/>
</dbReference>
<dbReference type="InterPro" id="IPR041569">
    <property type="entry name" value="AAA_lid_3"/>
</dbReference>
<evidence type="ECO:0000256" key="16">
    <source>
        <dbReference type="RuleBase" id="RU003651"/>
    </source>
</evidence>
<keyword evidence="6 17" id="KW-0963">Cytoplasm</keyword>
<dbReference type="PROSITE" id="PS00674">
    <property type="entry name" value="AAA"/>
    <property type="match status" value="1"/>
</dbReference>
<evidence type="ECO:0000256" key="7">
    <source>
        <dbReference type="ARBA" id="ARBA00022723"/>
    </source>
</evidence>
<dbReference type="PANTHER" id="PTHR23078">
    <property type="entry name" value="VESICULAR-FUSION PROTEIN NSF"/>
    <property type="match status" value="1"/>
</dbReference>
<keyword evidence="12 17" id="KW-0460">Magnesium</keyword>
<evidence type="ECO:0000256" key="4">
    <source>
        <dbReference type="ARBA" id="ARBA00019912"/>
    </source>
</evidence>
<evidence type="ECO:0000259" key="19">
    <source>
        <dbReference type="SMART" id="SM01072"/>
    </source>
</evidence>
<dbReference type="InterPro" id="IPR003960">
    <property type="entry name" value="ATPase_AAA_CS"/>
</dbReference>
<dbReference type="Gene3D" id="1.10.8.60">
    <property type="match status" value="1"/>
</dbReference>
<dbReference type="Pfam" id="PF02933">
    <property type="entry name" value="CDC48_2"/>
    <property type="match status" value="1"/>
</dbReference>
<dbReference type="GO" id="GO:0016887">
    <property type="term" value="F:ATP hydrolysis activity"/>
    <property type="evidence" value="ECO:0007669"/>
    <property type="project" value="InterPro"/>
</dbReference>
<dbReference type="InterPro" id="IPR004201">
    <property type="entry name" value="Cdc48_dom2"/>
</dbReference>
<evidence type="ECO:0000256" key="8">
    <source>
        <dbReference type="ARBA" id="ARBA00022737"/>
    </source>
</evidence>
<evidence type="ECO:0000256" key="14">
    <source>
        <dbReference type="ARBA" id="ARBA00046527"/>
    </source>
</evidence>
<dbReference type="InterPro" id="IPR054419">
    <property type="entry name" value="NSF_ATPase_lid"/>
</dbReference>
<dbReference type="InterPro" id="IPR009010">
    <property type="entry name" value="Asp_de-COase-like_dom_sf"/>
</dbReference>
<dbReference type="FunFam" id="3.10.330.10:FF:000003">
    <property type="entry name" value="vesicle-fusing ATPase isoform X1"/>
    <property type="match status" value="1"/>
</dbReference>
<dbReference type="GO" id="GO:0005524">
    <property type="term" value="F:ATP binding"/>
    <property type="evidence" value="ECO:0007669"/>
    <property type="project" value="UniProtKB-UniRule"/>
</dbReference>
<dbReference type="GO" id="GO:0005795">
    <property type="term" value="C:Golgi stack"/>
    <property type="evidence" value="ECO:0007669"/>
    <property type="project" value="TreeGrafter"/>
</dbReference>
<keyword evidence="10 17" id="KW-0378">Hydrolase</keyword>
<dbReference type="InterPro" id="IPR029067">
    <property type="entry name" value="CDC48_domain_2-like_sf"/>
</dbReference>
<comment type="similarity">
    <text evidence="2 16">Belongs to the AAA ATPase family.</text>
</comment>
<dbReference type="Pfam" id="PF21964">
    <property type="entry name" value="NSF_ATPase_lid"/>
    <property type="match status" value="1"/>
</dbReference>
<dbReference type="GO" id="GO:0043001">
    <property type="term" value="P:Golgi to plasma membrane protein transport"/>
    <property type="evidence" value="ECO:0007669"/>
    <property type="project" value="TreeGrafter"/>
</dbReference>
<dbReference type="InterPro" id="IPR003338">
    <property type="entry name" value="CDC4_N-term_subdom"/>
</dbReference>
<evidence type="ECO:0000256" key="13">
    <source>
        <dbReference type="ARBA" id="ARBA00022927"/>
    </source>
</evidence>
<comment type="cofactor">
    <cofactor evidence="17">
        <name>Mg(2+)</name>
        <dbReference type="ChEBI" id="CHEBI:18420"/>
    </cofactor>
    <text evidence="17">Binds 1 Mg(2+) ion per subunit.</text>
</comment>
<proteinExistence type="inferred from homology"/>
<dbReference type="GO" id="GO:0006891">
    <property type="term" value="P:intra-Golgi vesicle-mediated transport"/>
    <property type="evidence" value="ECO:0007669"/>
    <property type="project" value="TreeGrafter"/>
</dbReference>
<dbReference type="GO" id="GO:0035494">
    <property type="term" value="P:SNARE complex disassembly"/>
    <property type="evidence" value="ECO:0007669"/>
    <property type="project" value="InterPro"/>
</dbReference>
<dbReference type="Ensembl" id="ENSOTST00005110703.2">
    <property type="protein sequence ID" value="ENSOTSP00005102349.2"/>
    <property type="gene ID" value="ENSOTSG00005046544.2"/>
</dbReference>
<accession>A0A8C8K7R0</accession>
<dbReference type="SMART" id="SM01073">
    <property type="entry name" value="CDC48_N"/>
    <property type="match status" value="1"/>
</dbReference>
<comment type="subunit">
    <text evidence="14">Homohexamer. Interacts with GABARAP and GABARAPL2. Interacts with GRIA2. Interacts with PLK2, leading to disrupt the interaction with GRIA2. Interacts with MUSK; may regulate MUSK endocytosis and activity. Interacts with CDK16.</text>
</comment>
<evidence type="ECO:0000256" key="5">
    <source>
        <dbReference type="ARBA" id="ARBA00022448"/>
    </source>
</evidence>
<dbReference type="Pfam" id="PF00004">
    <property type="entry name" value="AAA"/>
    <property type="match status" value="2"/>
</dbReference>
<keyword evidence="7 17" id="KW-0479">Metal-binding</keyword>
<dbReference type="GeneTree" id="ENSGT00530000064085"/>
<dbReference type="InterPro" id="IPR039812">
    <property type="entry name" value="Vesicle-fus_ATPase"/>
</dbReference>
<evidence type="ECO:0000256" key="9">
    <source>
        <dbReference type="ARBA" id="ARBA00022741"/>
    </source>
</evidence>
<dbReference type="AlphaFoldDB" id="A0A8C8K7R0"/>
<dbReference type="GO" id="GO:0046872">
    <property type="term" value="F:metal ion binding"/>
    <property type="evidence" value="ECO:0007669"/>
    <property type="project" value="UniProtKB-UniRule"/>
</dbReference>
<comment type="function">
    <text evidence="17">Required for vesicle-mediated transport. Catalyzes the fusion of transport vesicles within the Golgi cisternae. Is also required for transport from the endoplasmic reticulum to the Golgi stack. Seems to function as a fusion protein required for the delivery of cargo proteins to all compartments of the Golgi stack independent of vesicle origin.</text>
</comment>
<dbReference type="SMART" id="SM00382">
    <property type="entry name" value="AAA"/>
    <property type="match status" value="2"/>
</dbReference>
<keyword evidence="9 16" id="KW-0547">Nucleotide-binding</keyword>
<organism evidence="21 22">
    <name type="scientific">Oncorhynchus tshawytscha</name>
    <name type="common">Chinook salmon</name>
    <name type="synonym">Salmo tshawytscha</name>
    <dbReference type="NCBI Taxonomy" id="74940"/>
    <lineage>
        <taxon>Eukaryota</taxon>
        <taxon>Metazoa</taxon>
        <taxon>Chordata</taxon>
        <taxon>Craniata</taxon>
        <taxon>Vertebrata</taxon>
        <taxon>Euteleostomi</taxon>
        <taxon>Actinopterygii</taxon>
        <taxon>Neopterygii</taxon>
        <taxon>Teleostei</taxon>
        <taxon>Protacanthopterygii</taxon>
        <taxon>Salmoniformes</taxon>
        <taxon>Salmonidae</taxon>
        <taxon>Salmoninae</taxon>
        <taxon>Oncorhynchus</taxon>
    </lineage>
</organism>
<feature type="domain" description="AAA+ ATPase" evidence="18">
    <location>
        <begin position="530"/>
        <end position="657"/>
    </location>
</feature>
<feature type="domain" description="CDC48 N-terminal subdomain" evidence="20">
    <location>
        <begin position="1"/>
        <end position="80"/>
    </location>
</feature>
<sequence>MQAARCPTDELSLTNCAVVSEKDPQFEHHVTVRTTPTHKFVFTVKTHQSVVPGTIAFSLPQRKWAGLSIGQDVEVTDYNFDKSKQCVGTMMVEIDFLQKKSVDSSQYDSDKMAAEFIQHFNSQAFSTGQQLVFSFCDKLFGLLIKDIEAMDPSILKGEAGSGKKHKIDIGLLLGNSQVVFEKAESSSLTLIGKSKTRESRQSIINPDWNFERMGIGGLDKEFSDIFRRAFASRVFPPDIVEQMGCKHVKGILLFGPPGCGKTLMARQIGKMLNAREPKVVNGPEILNKYVGESEANIRKLFADAEDEQKRLGANSGLHIIIFDEIDAICKQRGSMAGSTGVHDTVVNQLLSKIDGVEQLNNILVIGMTNRPDLIDEALLRPGRLEVKMEIGLPDEKGRVQILNIHTAKMRQFHLLGSDVDVSELAAETKNYSGAELEGLVRAAQSTAMNRHIKASATVEVDLEKAENLQVHRDDFLASLDNDIKPAFGTNSEDYASYIMNGIIKWGDPVTAVLDDGELLVQQTKNSDRTPLVSVLLEGPPNSGKTALAAKISEESQFPFIKICSPDKMIGHSEIAKCQAIKKIFEDAYKSQLSCVVVDDIERLLGKDGPICSFQEKERADIAKAVKGQGVWIGIKKLTMLIEMAVQVRNTCLLSQSGSWRTLA</sequence>
<feature type="domain" description="CDC48" evidence="19">
    <location>
        <begin position="106"/>
        <end position="178"/>
    </location>
</feature>
<dbReference type="Gene3D" id="3.10.330.10">
    <property type="match status" value="1"/>
</dbReference>
<dbReference type="CDD" id="cd19504">
    <property type="entry name" value="RecA-like_NSF-SEC18_r1-like"/>
    <property type="match status" value="1"/>
</dbReference>
<dbReference type="Gene3D" id="3.40.50.300">
    <property type="entry name" value="P-loop containing nucleotide triphosphate hydrolases"/>
    <property type="match status" value="2"/>
</dbReference>
<evidence type="ECO:0000256" key="10">
    <source>
        <dbReference type="ARBA" id="ARBA00022801"/>
    </source>
</evidence>
<dbReference type="FunFam" id="1.10.8.60:FF:000026">
    <property type="entry name" value="vesicle-fusing ATPase isoform X1"/>
    <property type="match status" value="1"/>
</dbReference>
<evidence type="ECO:0000256" key="11">
    <source>
        <dbReference type="ARBA" id="ARBA00022840"/>
    </source>
</evidence>
<comment type="subcellular location">
    <subcellularLocation>
        <location evidence="1 17">Cytoplasm</location>
    </subcellularLocation>
</comment>
<evidence type="ECO:0000256" key="2">
    <source>
        <dbReference type="ARBA" id="ARBA00006914"/>
    </source>
</evidence>
<dbReference type="Pfam" id="PF17862">
    <property type="entry name" value="AAA_lid_3"/>
    <property type="match status" value="1"/>
</dbReference>
<dbReference type="InterPro" id="IPR003593">
    <property type="entry name" value="AAA+_ATPase"/>
</dbReference>
<dbReference type="SMART" id="SM01072">
    <property type="entry name" value="CDC48_2"/>
    <property type="match status" value="1"/>
</dbReference>
<dbReference type="SUPFAM" id="SSF54585">
    <property type="entry name" value="Cdc48 domain 2-like"/>
    <property type="match status" value="1"/>
</dbReference>
<dbReference type="InterPro" id="IPR027417">
    <property type="entry name" value="P-loop_NTPase"/>
</dbReference>
<dbReference type="Gene3D" id="2.40.40.20">
    <property type="match status" value="1"/>
</dbReference>
<keyword evidence="11 16" id="KW-0067">ATP-binding</keyword>
<dbReference type="FunFam" id="3.40.50.300:FF:000166">
    <property type="entry name" value="vesicle-fusing ATPase isoform X1"/>
    <property type="match status" value="1"/>
</dbReference>
<reference evidence="21" key="2">
    <citation type="submission" date="2025-09" db="UniProtKB">
        <authorList>
            <consortium name="Ensembl"/>
        </authorList>
    </citation>
    <scope>IDENTIFICATION</scope>
</reference>
<evidence type="ECO:0000259" key="18">
    <source>
        <dbReference type="SMART" id="SM00382"/>
    </source>
</evidence>
<keyword evidence="5 17" id="KW-0813">Transport</keyword>
<evidence type="ECO:0000259" key="20">
    <source>
        <dbReference type="SMART" id="SM01073"/>
    </source>
</evidence>
<dbReference type="SUPFAM" id="SSF52540">
    <property type="entry name" value="P-loop containing nucleoside triphosphate hydrolases"/>
    <property type="match status" value="2"/>
</dbReference>
<name>A0A8C8K7R0_ONCTS</name>
<dbReference type="InterPro" id="IPR003959">
    <property type="entry name" value="ATPase_AAA_core"/>
</dbReference>
<evidence type="ECO:0000256" key="12">
    <source>
        <dbReference type="ARBA" id="ARBA00022842"/>
    </source>
</evidence>
<dbReference type="Pfam" id="PF02359">
    <property type="entry name" value="CDC48_N"/>
    <property type="match status" value="1"/>
</dbReference>
<evidence type="ECO:0000313" key="22">
    <source>
        <dbReference type="Proteomes" id="UP000694402"/>
    </source>
</evidence>
<keyword evidence="8" id="KW-0677">Repeat</keyword>
<protein>
    <recommendedName>
        <fullName evidence="4 17">Vesicle-fusing ATPase</fullName>
        <ecNumber evidence="3 17">3.6.4.6</ecNumber>
    </recommendedName>
</protein>
<evidence type="ECO:0000256" key="3">
    <source>
        <dbReference type="ARBA" id="ARBA00012674"/>
    </source>
</evidence>
<dbReference type="SUPFAM" id="SSF50692">
    <property type="entry name" value="ADC-like"/>
    <property type="match status" value="1"/>
</dbReference>
<feature type="domain" description="AAA+ ATPase" evidence="18">
    <location>
        <begin position="247"/>
        <end position="394"/>
    </location>
</feature>
<comment type="catalytic activity">
    <reaction evidence="15 17">
        <text>ATP + H2O = ADP + phosphate + H(+)</text>
        <dbReference type="Rhea" id="RHEA:13065"/>
        <dbReference type="ChEBI" id="CHEBI:15377"/>
        <dbReference type="ChEBI" id="CHEBI:15378"/>
        <dbReference type="ChEBI" id="CHEBI:30616"/>
        <dbReference type="ChEBI" id="CHEBI:43474"/>
        <dbReference type="ChEBI" id="CHEBI:456216"/>
        <dbReference type="EC" id="3.6.4.6"/>
    </reaction>
</comment>
<dbReference type="FunFam" id="2.40.40.20:FF:000006">
    <property type="entry name" value="vesicle-fusing ATPase isoform X1"/>
    <property type="match status" value="1"/>
</dbReference>
<keyword evidence="13 17" id="KW-0653">Protein transport</keyword>